<dbReference type="RefSeq" id="WP_203808944.1">
    <property type="nucleotide sequence ID" value="NZ_BAAAQE010000114.1"/>
</dbReference>
<comment type="caution">
    <text evidence="1">The sequence shown here is derived from an EMBL/GenBank/DDBJ whole genome shotgun (WGS) entry which is preliminary data.</text>
</comment>
<dbReference type="PANTHER" id="PTHR43431">
    <property type="entry name" value="OXIDOREDUCTASE, SHORT CHAIN DEHYDROGENASE/REDUCTASE FAMILY (AFU_ORTHOLOGUE AFUA_5G14000)"/>
    <property type="match status" value="1"/>
</dbReference>
<gene>
    <name evidence="1" type="ORF">Aco03nite_096080</name>
</gene>
<keyword evidence="2" id="KW-1185">Reference proteome</keyword>
<dbReference type="Gene3D" id="3.40.50.720">
    <property type="entry name" value="NAD(P)-binding Rossmann-like Domain"/>
    <property type="match status" value="1"/>
</dbReference>
<name>A0ABQ3XRS8_9ACTN</name>
<sequence>MPTIAIVGAGPGLGLSIAKVFGGRGFSVALVARDQGRLDDLAGQLRAAGIDAAGFTADIMDRPSLAAAFTRIKDRFGAVDVLEYSPAPHNPVPGITMAGPLEATVENLQPQIDYYLYGGLTAAQQVLPDMIKNDAGTLLFTTGGSSADPLTGPPEFAATAVGSAALRAWVLKLHQTLAGTGVYAAHVPLNVWIGSGGPETQADTIAQHYWDVYTRRDGAEHHYTA</sequence>
<organism evidence="1 2">
    <name type="scientific">Actinoplanes couchii</name>
    <dbReference type="NCBI Taxonomy" id="403638"/>
    <lineage>
        <taxon>Bacteria</taxon>
        <taxon>Bacillati</taxon>
        <taxon>Actinomycetota</taxon>
        <taxon>Actinomycetes</taxon>
        <taxon>Micromonosporales</taxon>
        <taxon>Micromonosporaceae</taxon>
        <taxon>Actinoplanes</taxon>
    </lineage>
</organism>
<proteinExistence type="predicted"/>
<reference evidence="1 2" key="1">
    <citation type="submission" date="2021-01" db="EMBL/GenBank/DDBJ databases">
        <title>Whole genome shotgun sequence of Actinoplanes couchii NBRC 106145.</title>
        <authorList>
            <person name="Komaki H."/>
            <person name="Tamura T."/>
        </authorList>
    </citation>
    <scope>NUCLEOTIDE SEQUENCE [LARGE SCALE GENOMIC DNA]</scope>
    <source>
        <strain evidence="1 2">NBRC 106145</strain>
    </source>
</reference>
<protein>
    <submittedName>
        <fullName evidence="1">Short-chain dehydrogenase</fullName>
    </submittedName>
</protein>
<dbReference type="PANTHER" id="PTHR43431:SF7">
    <property type="entry name" value="OXIDOREDUCTASE, SHORT CHAIN DEHYDROGENASE_REDUCTASE FAMILY (AFU_ORTHOLOGUE AFUA_5G14000)"/>
    <property type="match status" value="1"/>
</dbReference>
<dbReference type="Proteomes" id="UP000612282">
    <property type="component" value="Unassembled WGS sequence"/>
</dbReference>
<dbReference type="InterPro" id="IPR002347">
    <property type="entry name" value="SDR_fam"/>
</dbReference>
<dbReference type="InterPro" id="IPR036291">
    <property type="entry name" value="NAD(P)-bd_dom_sf"/>
</dbReference>
<evidence type="ECO:0000313" key="1">
    <source>
        <dbReference type="EMBL" id="GID61204.1"/>
    </source>
</evidence>
<dbReference type="Pfam" id="PF00106">
    <property type="entry name" value="adh_short"/>
    <property type="match status" value="1"/>
</dbReference>
<dbReference type="EMBL" id="BOMG01000121">
    <property type="protein sequence ID" value="GID61204.1"/>
    <property type="molecule type" value="Genomic_DNA"/>
</dbReference>
<evidence type="ECO:0000313" key="2">
    <source>
        <dbReference type="Proteomes" id="UP000612282"/>
    </source>
</evidence>
<accession>A0ABQ3XRS8</accession>
<dbReference type="SUPFAM" id="SSF51735">
    <property type="entry name" value="NAD(P)-binding Rossmann-fold domains"/>
    <property type="match status" value="1"/>
</dbReference>